<dbReference type="STRING" id="146020.RMCB_4709"/>
<accession>A0A100W2V3</accession>
<evidence type="ECO:0008006" key="4">
    <source>
        <dbReference type="Google" id="ProtNLM"/>
    </source>
</evidence>
<dbReference type="EMBL" id="BCSX01000040">
    <property type="protein sequence ID" value="GAS90613.1"/>
    <property type="molecule type" value="Genomic_DNA"/>
</dbReference>
<gene>
    <name evidence="2" type="ORF">RMCB_4709</name>
</gene>
<evidence type="ECO:0000256" key="1">
    <source>
        <dbReference type="SAM" id="MobiDB-lite"/>
    </source>
</evidence>
<feature type="compositionally biased region" description="Acidic residues" evidence="1">
    <location>
        <begin position="11"/>
        <end position="23"/>
    </location>
</feature>
<feature type="region of interest" description="Disordered" evidence="1">
    <location>
        <begin position="1"/>
        <end position="52"/>
    </location>
</feature>
<dbReference type="OrthoDB" id="4639818at2"/>
<comment type="caution">
    <text evidence="2">The sequence shown here is derived from an EMBL/GenBank/DDBJ whole genome shotgun (WGS) entry which is preliminary data.</text>
</comment>
<organism evidence="2 3">
    <name type="scientific">Mycolicibacterium brisbanense</name>
    <dbReference type="NCBI Taxonomy" id="146020"/>
    <lineage>
        <taxon>Bacteria</taxon>
        <taxon>Bacillati</taxon>
        <taxon>Actinomycetota</taxon>
        <taxon>Actinomycetes</taxon>
        <taxon>Mycobacteriales</taxon>
        <taxon>Mycobacteriaceae</taxon>
        <taxon>Mycolicibacterium</taxon>
    </lineage>
</organism>
<evidence type="ECO:0000313" key="2">
    <source>
        <dbReference type="EMBL" id="GAS90613.1"/>
    </source>
</evidence>
<dbReference type="Proteomes" id="UP000069620">
    <property type="component" value="Unassembled WGS sequence"/>
</dbReference>
<protein>
    <recommendedName>
        <fullName evidence="4">ESX-1 secretion-associated protein EspH</fullName>
    </recommendedName>
</protein>
<feature type="compositionally biased region" description="Acidic residues" evidence="1">
    <location>
        <begin position="32"/>
        <end position="52"/>
    </location>
</feature>
<sequence>MTDDWSHSTDSWDDDDDPFEYDEIPGSSSIDDNFEGDWIDVADDNPESAAGDSDDMVETLLVTAVSPSGAVTATGLMDGRVIQVALSTQVTSLTEAELADEVVTTCALTSRQAEAAQHYLLATWMRELGQDPASTRSFLEHTIGLPTPETVISEKARMLADYYSGTE</sequence>
<keyword evidence="3" id="KW-1185">Reference proteome</keyword>
<proteinExistence type="predicted"/>
<dbReference type="RefSeq" id="WP_062830707.1">
    <property type="nucleotide sequence ID" value="NZ_BCSX01000040.1"/>
</dbReference>
<evidence type="ECO:0000313" key="3">
    <source>
        <dbReference type="Proteomes" id="UP000069620"/>
    </source>
</evidence>
<reference evidence="3" key="1">
    <citation type="journal article" date="2016" name="Genome Announc.">
        <title>Draft Genome Sequences of Five Rapidly Growing Mycobacterium Species, M. thermoresistibile, M. fortuitum subsp. acetamidolyticum, M. canariasense, M. brisbanense, and M. novocastrense.</title>
        <authorList>
            <person name="Katahira K."/>
            <person name="Ogura Y."/>
            <person name="Gotoh Y."/>
            <person name="Hayashi T."/>
        </authorList>
    </citation>
    <scope>NUCLEOTIDE SEQUENCE [LARGE SCALE GENOMIC DNA]</scope>
    <source>
        <strain evidence="3">JCM15654</strain>
    </source>
</reference>
<reference evidence="3" key="2">
    <citation type="submission" date="2016-02" db="EMBL/GenBank/DDBJ databases">
        <title>Draft genome sequence of five rapidly growing Mycobacterium species.</title>
        <authorList>
            <person name="Katahira K."/>
            <person name="Gotou Y."/>
            <person name="Iida K."/>
            <person name="Ogura Y."/>
            <person name="Hayashi T."/>
        </authorList>
    </citation>
    <scope>NUCLEOTIDE SEQUENCE [LARGE SCALE GENOMIC DNA]</scope>
    <source>
        <strain evidence="3">JCM15654</strain>
    </source>
</reference>
<dbReference type="AlphaFoldDB" id="A0A100W2V3"/>
<name>A0A100W2V3_9MYCO</name>